<proteinExistence type="predicted"/>
<gene>
    <name evidence="3" type="primary">ASPH_0</name>
    <name evidence="3" type="ORF">AVEN_10080_1</name>
</gene>
<sequence length="372" mass="42283">MPSKSEAKDSDQELEEEIVIPTHQPSGFAKFVFVLLFSGLVVSLSFIFISLHGTDRGEVDIFNGHSEEIEIPHDEHDFHDHDDHDPEVHDPDIHDHDEEASEEESLQETFADYFPSIGSILSFNDEHSKEPVEESISDNVEEGQLPDEQLSELPVPSPTDEYVSSANQDSIDNDAADTEQSTETPVSSEMYPDALEEPESFSFQSDISHDEVPSEQDYEISPEPEVDEQDDDEISENVVEYSDSSTYVTEAEPPESVTESYASSVVEDILPTTSAAEEEEEQIFDQDDADSDDFNEAPSENTVEEEVVYYEKESITNDEDFKIREQLDDLDEILKKEFNVDDNDEDDDDDDDDDEYDDDDDGARDEFDFWQF</sequence>
<reference evidence="3 4" key="1">
    <citation type="journal article" date="2019" name="Sci. Rep.">
        <title>Orb-weaving spider Araneus ventricosus genome elucidates the spidroin gene catalogue.</title>
        <authorList>
            <person name="Kono N."/>
            <person name="Nakamura H."/>
            <person name="Ohtoshi R."/>
            <person name="Moran D.A.P."/>
            <person name="Shinohara A."/>
            <person name="Yoshida Y."/>
            <person name="Fujiwara M."/>
            <person name="Mori M."/>
            <person name="Tomita M."/>
            <person name="Arakawa K."/>
        </authorList>
    </citation>
    <scope>NUCLEOTIDE SEQUENCE [LARGE SCALE GENOMIC DNA]</scope>
</reference>
<feature type="transmembrane region" description="Helical" evidence="2">
    <location>
        <begin position="31"/>
        <end position="51"/>
    </location>
</feature>
<accession>A0A4Y2KU50</accession>
<feature type="compositionally biased region" description="Acidic residues" evidence="1">
    <location>
        <begin position="340"/>
        <end position="363"/>
    </location>
</feature>
<dbReference type="OrthoDB" id="6436552at2759"/>
<feature type="region of interest" description="Disordered" evidence="1">
    <location>
        <begin position="336"/>
        <end position="372"/>
    </location>
</feature>
<name>A0A4Y2KU50_ARAVE</name>
<protein>
    <submittedName>
        <fullName evidence="3">Uncharacterized protein</fullName>
    </submittedName>
</protein>
<evidence type="ECO:0000256" key="2">
    <source>
        <dbReference type="SAM" id="Phobius"/>
    </source>
</evidence>
<keyword evidence="2" id="KW-0472">Membrane</keyword>
<feature type="compositionally biased region" description="Polar residues" evidence="1">
    <location>
        <begin position="178"/>
        <end position="187"/>
    </location>
</feature>
<dbReference type="EMBL" id="BGPR01005007">
    <property type="protein sequence ID" value="GBN05871.1"/>
    <property type="molecule type" value="Genomic_DNA"/>
</dbReference>
<dbReference type="Proteomes" id="UP000499080">
    <property type="component" value="Unassembled WGS sequence"/>
</dbReference>
<keyword evidence="2" id="KW-0812">Transmembrane</keyword>
<feature type="compositionally biased region" description="Basic and acidic residues" evidence="1">
    <location>
        <begin position="75"/>
        <end position="97"/>
    </location>
</feature>
<comment type="caution">
    <text evidence="3">The sequence shown here is derived from an EMBL/GenBank/DDBJ whole genome shotgun (WGS) entry which is preliminary data.</text>
</comment>
<keyword evidence="4" id="KW-1185">Reference proteome</keyword>
<feature type="compositionally biased region" description="Acidic residues" evidence="1">
    <location>
        <begin position="213"/>
        <end position="235"/>
    </location>
</feature>
<feature type="compositionally biased region" description="Acidic residues" evidence="1">
    <location>
        <begin position="276"/>
        <end position="295"/>
    </location>
</feature>
<feature type="region of interest" description="Disordered" evidence="1">
    <location>
        <begin position="126"/>
        <end position="306"/>
    </location>
</feature>
<keyword evidence="2" id="KW-1133">Transmembrane helix</keyword>
<evidence type="ECO:0000313" key="3">
    <source>
        <dbReference type="EMBL" id="GBN05871.1"/>
    </source>
</evidence>
<feature type="compositionally biased region" description="Acidic residues" evidence="1">
    <location>
        <begin position="133"/>
        <end position="145"/>
    </location>
</feature>
<evidence type="ECO:0000313" key="4">
    <source>
        <dbReference type="Proteomes" id="UP000499080"/>
    </source>
</evidence>
<feature type="region of interest" description="Disordered" evidence="1">
    <location>
        <begin position="75"/>
        <end position="106"/>
    </location>
</feature>
<dbReference type="AlphaFoldDB" id="A0A4Y2KU50"/>
<evidence type="ECO:0000256" key="1">
    <source>
        <dbReference type="SAM" id="MobiDB-lite"/>
    </source>
</evidence>
<organism evidence="3 4">
    <name type="scientific">Araneus ventricosus</name>
    <name type="common">Orbweaver spider</name>
    <name type="synonym">Epeira ventricosa</name>
    <dbReference type="NCBI Taxonomy" id="182803"/>
    <lineage>
        <taxon>Eukaryota</taxon>
        <taxon>Metazoa</taxon>
        <taxon>Ecdysozoa</taxon>
        <taxon>Arthropoda</taxon>
        <taxon>Chelicerata</taxon>
        <taxon>Arachnida</taxon>
        <taxon>Araneae</taxon>
        <taxon>Araneomorphae</taxon>
        <taxon>Entelegynae</taxon>
        <taxon>Araneoidea</taxon>
        <taxon>Araneidae</taxon>
        <taxon>Araneus</taxon>
    </lineage>
</organism>